<dbReference type="Pfam" id="PF00583">
    <property type="entry name" value="Acetyltransf_1"/>
    <property type="match status" value="1"/>
</dbReference>
<sequence>MVIEKLKLEDIEGLLELYKELTPFENSLEKSIEIYKEILQDEQYLIIAAKENNKIIGSALGVCCKCLSVGGNPFLVIEDVIINEDVRGQGVGKKIMTALDEFAKEKNCDYAILVSSDYRKGAHVFYENLGFIDGVRGFRKMYTD</sequence>
<reference evidence="3" key="1">
    <citation type="submission" date="2021-07" db="EMBL/GenBank/DDBJ databases">
        <title>Complete genome sequencing of a Clostridium isolate.</title>
        <authorList>
            <person name="Ueki A."/>
            <person name="Tonouchi A."/>
        </authorList>
    </citation>
    <scope>NUCLEOTIDE SEQUENCE [LARGE SCALE GENOMIC DNA]</scope>
    <source>
        <strain evidence="3">C5S11</strain>
    </source>
</reference>
<dbReference type="InterPro" id="IPR016181">
    <property type="entry name" value="Acyl_CoA_acyltransferase"/>
</dbReference>
<evidence type="ECO:0000259" key="1">
    <source>
        <dbReference type="PROSITE" id="PS51186"/>
    </source>
</evidence>
<dbReference type="Proteomes" id="UP000824633">
    <property type="component" value="Chromosome"/>
</dbReference>
<dbReference type="PANTHER" id="PTHR13355:SF15">
    <property type="entry name" value="GCN5-RELATED N-ACETYLTRANSFERASE 3, CHLOROPLASTIC"/>
    <property type="match status" value="1"/>
</dbReference>
<dbReference type="PROSITE" id="PS51186">
    <property type="entry name" value="GNAT"/>
    <property type="match status" value="1"/>
</dbReference>
<name>A0ABM7T6X6_9CLOT</name>
<evidence type="ECO:0000313" key="3">
    <source>
        <dbReference type="Proteomes" id="UP000824633"/>
    </source>
</evidence>
<gene>
    <name evidence="2" type="ORF">psyc5s11_38100</name>
</gene>
<dbReference type="CDD" id="cd04301">
    <property type="entry name" value="NAT_SF"/>
    <property type="match status" value="1"/>
</dbReference>
<dbReference type="RefSeq" id="WP_224034064.1">
    <property type="nucleotide sequence ID" value="NZ_AP024849.1"/>
</dbReference>
<evidence type="ECO:0000313" key="2">
    <source>
        <dbReference type="EMBL" id="BCZ47743.1"/>
    </source>
</evidence>
<dbReference type="SUPFAM" id="SSF55729">
    <property type="entry name" value="Acyl-CoA N-acyltransferases (Nat)"/>
    <property type="match status" value="1"/>
</dbReference>
<dbReference type="EMBL" id="AP024849">
    <property type="protein sequence ID" value="BCZ47743.1"/>
    <property type="molecule type" value="Genomic_DNA"/>
</dbReference>
<protein>
    <submittedName>
        <fullName evidence="2">N-acetyltransferase</fullName>
    </submittedName>
</protein>
<keyword evidence="3" id="KW-1185">Reference proteome</keyword>
<feature type="domain" description="N-acetyltransferase" evidence="1">
    <location>
        <begin position="1"/>
        <end position="144"/>
    </location>
</feature>
<dbReference type="InterPro" id="IPR039143">
    <property type="entry name" value="GNPNAT1-like"/>
</dbReference>
<dbReference type="InterPro" id="IPR000182">
    <property type="entry name" value="GNAT_dom"/>
</dbReference>
<proteinExistence type="predicted"/>
<organism evidence="2 3">
    <name type="scientific">Clostridium gelidum</name>
    <dbReference type="NCBI Taxonomy" id="704125"/>
    <lineage>
        <taxon>Bacteria</taxon>
        <taxon>Bacillati</taxon>
        <taxon>Bacillota</taxon>
        <taxon>Clostridia</taxon>
        <taxon>Eubacteriales</taxon>
        <taxon>Clostridiaceae</taxon>
        <taxon>Clostridium</taxon>
    </lineage>
</organism>
<dbReference type="Gene3D" id="3.40.630.30">
    <property type="match status" value="1"/>
</dbReference>
<accession>A0ABM7T6X6</accession>
<dbReference type="PANTHER" id="PTHR13355">
    <property type="entry name" value="GLUCOSAMINE 6-PHOSPHATE N-ACETYLTRANSFERASE"/>
    <property type="match status" value="1"/>
</dbReference>